<dbReference type="Gene3D" id="6.10.110.10">
    <property type="match status" value="1"/>
</dbReference>
<accession>A0A4S8M9V6</accession>
<reference evidence="1 2" key="1">
    <citation type="journal article" date="2019" name="Nat. Ecol. Evol.">
        <title>Megaphylogeny resolves global patterns of mushroom evolution.</title>
        <authorList>
            <person name="Varga T."/>
            <person name="Krizsan K."/>
            <person name="Foldi C."/>
            <person name="Dima B."/>
            <person name="Sanchez-Garcia M."/>
            <person name="Sanchez-Ramirez S."/>
            <person name="Szollosi G.J."/>
            <person name="Szarkandi J.G."/>
            <person name="Papp V."/>
            <person name="Albert L."/>
            <person name="Andreopoulos W."/>
            <person name="Angelini C."/>
            <person name="Antonin V."/>
            <person name="Barry K.W."/>
            <person name="Bougher N.L."/>
            <person name="Buchanan P."/>
            <person name="Buyck B."/>
            <person name="Bense V."/>
            <person name="Catcheside P."/>
            <person name="Chovatia M."/>
            <person name="Cooper J."/>
            <person name="Damon W."/>
            <person name="Desjardin D."/>
            <person name="Finy P."/>
            <person name="Geml J."/>
            <person name="Haridas S."/>
            <person name="Hughes K."/>
            <person name="Justo A."/>
            <person name="Karasinski D."/>
            <person name="Kautmanova I."/>
            <person name="Kiss B."/>
            <person name="Kocsube S."/>
            <person name="Kotiranta H."/>
            <person name="LaButti K.M."/>
            <person name="Lechner B.E."/>
            <person name="Liimatainen K."/>
            <person name="Lipzen A."/>
            <person name="Lukacs Z."/>
            <person name="Mihaltcheva S."/>
            <person name="Morgado L.N."/>
            <person name="Niskanen T."/>
            <person name="Noordeloos M.E."/>
            <person name="Ohm R.A."/>
            <person name="Ortiz-Santana B."/>
            <person name="Ovrebo C."/>
            <person name="Racz N."/>
            <person name="Riley R."/>
            <person name="Savchenko A."/>
            <person name="Shiryaev A."/>
            <person name="Soop K."/>
            <person name="Spirin V."/>
            <person name="Szebenyi C."/>
            <person name="Tomsovsky M."/>
            <person name="Tulloss R.E."/>
            <person name="Uehling J."/>
            <person name="Grigoriev I.V."/>
            <person name="Vagvolgyi C."/>
            <person name="Papp T."/>
            <person name="Martin F.M."/>
            <person name="Miettinen O."/>
            <person name="Hibbett D.S."/>
            <person name="Nagy L.G."/>
        </authorList>
    </citation>
    <scope>NUCLEOTIDE SEQUENCE [LARGE SCALE GENOMIC DNA]</scope>
    <source>
        <strain evidence="1 2">CBS 962.96</strain>
    </source>
</reference>
<name>A0A4S8M9V6_DENBC</name>
<dbReference type="OrthoDB" id="440424at2759"/>
<dbReference type="InterPro" id="IPR038213">
    <property type="entry name" value="IFI6/IFI27-like_sf"/>
</dbReference>
<evidence type="ECO:0000313" key="2">
    <source>
        <dbReference type="Proteomes" id="UP000297245"/>
    </source>
</evidence>
<protein>
    <submittedName>
        <fullName evidence="1">Uncharacterized protein</fullName>
    </submittedName>
</protein>
<proteinExistence type="predicted"/>
<sequence>MHCICLHLASSGLSKFHALVEKMMQSIPSAKDSIVSIQSTISSTITSPGLKALRSELEFRSIENRELILENVDKIHSEWSNLKLDLNSWSNAFSIELSNELESIMNEFKADFPNPSTAPSHEQRVELIGNLMDRIEVGLVKVSGKHGISEDETRSKFVPVKEGIVKALVLIGDLVEQHPILFEAALFSATILFMPEVWLTQPILSCFGFGPLGPVKGSTAVWAQRRFFGAVVSKGSWFARLQQAGMRGWGLWKLPQIVLGAVTGGIGWSIFKCRF</sequence>
<evidence type="ECO:0000313" key="1">
    <source>
        <dbReference type="EMBL" id="THU98951.1"/>
    </source>
</evidence>
<dbReference type="AlphaFoldDB" id="A0A4S8M9V6"/>
<organism evidence="1 2">
    <name type="scientific">Dendrothele bispora (strain CBS 962.96)</name>
    <dbReference type="NCBI Taxonomy" id="1314807"/>
    <lineage>
        <taxon>Eukaryota</taxon>
        <taxon>Fungi</taxon>
        <taxon>Dikarya</taxon>
        <taxon>Basidiomycota</taxon>
        <taxon>Agaricomycotina</taxon>
        <taxon>Agaricomycetes</taxon>
        <taxon>Agaricomycetidae</taxon>
        <taxon>Agaricales</taxon>
        <taxon>Agaricales incertae sedis</taxon>
        <taxon>Dendrothele</taxon>
    </lineage>
</organism>
<gene>
    <name evidence="1" type="ORF">K435DRAFT_777143</name>
</gene>
<dbReference type="EMBL" id="ML179126">
    <property type="protein sequence ID" value="THU98951.1"/>
    <property type="molecule type" value="Genomic_DNA"/>
</dbReference>
<dbReference type="Proteomes" id="UP000297245">
    <property type="component" value="Unassembled WGS sequence"/>
</dbReference>
<keyword evidence="2" id="KW-1185">Reference proteome</keyword>